<dbReference type="SUPFAM" id="SSF53697">
    <property type="entry name" value="SIS domain"/>
    <property type="match status" value="1"/>
</dbReference>
<evidence type="ECO:0000256" key="4">
    <source>
        <dbReference type="PIRNR" id="PIRNR004692"/>
    </source>
</evidence>
<evidence type="ECO:0000256" key="5">
    <source>
        <dbReference type="PROSITE-ProRule" id="PRU00703"/>
    </source>
</evidence>
<dbReference type="Gene3D" id="3.10.580.10">
    <property type="entry name" value="CBS-domain"/>
    <property type="match status" value="1"/>
</dbReference>
<evidence type="ECO:0000256" key="3">
    <source>
        <dbReference type="ARBA" id="ARBA00023122"/>
    </source>
</evidence>
<dbReference type="PROSITE" id="PS51464">
    <property type="entry name" value="SIS"/>
    <property type="match status" value="1"/>
</dbReference>
<dbReference type="CDD" id="cd04604">
    <property type="entry name" value="CBS_pair_SIS_assoc"/>
    <property type="match status" value="1"/>
</dbReference>
<name>A0ABU5DYH3_9PROT</name>
<dbReference type="Pfam" id="PF01380">
    <property type="entry name" value="SIS"/>
    <property type="match status" value="1"/>
</dbReference>
<keyword evidence="8" id="KW-0413">Isomerase</keyword>
<reference evidence="8 9" key="1">
    <citation type="journal article" date="2013" name="Antonie Van Leeuwenhoek">
        <title>Dongia rigui sp. nov., isolated from freshwater of a large wetland in Korea.</title>
        <authorList>
            <person name="Baik K.S."/>
            <person name="Hwang Y.M."/>
            <person name="Choi J.S."/>
            <person name="Kwon J."/>
            <person name="Seong C.N."/>
        </authorList>
    </citation>
    <scope>NUCLEOTIDE SEQUENCE [LARGE SCALE GENOMIC DNA]</scope>
    <source>
        <strain evidence="8 9">04SU4-P</strain>
    </source>
</reference>
<dbReference type="Gene3D" id="3.40.50.10490">
    <property type="entry name" value="Glucose-6-phosphate isomerase like protein, domain 1"/>
    <property type="match status" value="1"/>
</dbReference>
<dbReference type="PIRSF" id="PIRSF004692">
    <property type="entry name" value="KdsD_KpsF"/>
    <property type="match status" value="1"/>
</dbReference>
<dbReference type="GO" id="GO:0016853">
    <property type="term" value="F:isomerase activity"/>
    <property type="evidence" value="ECO:0007669"/>
    <property type="project" value="UniProtKB-KW"/>
</dbReference>
<dbReference type="CDD" id="cd05014">
    <property type="entry name" value="SIS_Kpsf"/>
    <property type="match status" value="1"/>
</dbReference>
<sequence>MSQASAPTRTPATLPQKPHGDGLVAALTVLRQERDALAELLATFEAGEGRALVAKALDILHAVTGRVIITGMGKSGHVARKIAATMASTGTPAQFVHPAEASHGDMGMVTEADAVVALSNSGETAELADLITYSRRWHIPLIAITSRRQSTLGNAADVTLALPATGEAGALGLAPTSSTTMMLAVGDALALGLLEAKGFSAEDFHRFHPGGKLGQKLLRVVDLMHTEAEMPLVGEATPMSLALIEMTSKTFGCVGVADASGALVGIITDGDLRRHMGADLLGQKVAAVMTARPLTISAQALAAEAVRIMNEKSITSLFVVDGAKPAGIIRLHDCLRAGVA</sequence>
<evidence type="ECO:0000256" key="2">
    <source>
        <dbReference type="ARBA" id="ARBA00022737"/>
    </source>
</evidence>
<accession>A0ABU5DYH3</accession>
<keyword evidence="2" id="KW-0677">Repeat</keyword>
<dbReference type="RefSeq" id="WP_320500699.1">
    <property type="nucleotide sequence ID" value="NZ_JAXCLX010000001.1"/>
</dbReference>
<evidence type="ECO:0000313" key="9">
    <source>
        <dbReference type="Proteomes" id="UP001271769"/>
    </source>
</evidence>
<feature type="domain" description="CBS" evidence="6">
    <location>
        <begin position="224"/>
        <end position="285"/>
    </location>
</feature>
<dbReference type="Pfam" id="PF00571">
    <property type="entry name" value="CBS"/>
    <property type="match status" value="2"/>
</dbReference>
<dbReference type="Proteomes" id="UP001271769">
    <property type="component" value="Unassembled WGS sequence"/>
</dbReference>
<gene>
    <name evidence="8" type="ORF">SMD31_10105</name>
</gene>
<dbReference type="PANTHER" id="PTHR42745:SF1">
    <property type="entry name" value="ARABINOSE 5-PHOSPHATE ISOMERASE KDSD"/>
    <property type="match status" value="1"/>
</dbReference>
<feature type="domain" description="SIS" evidence="7">
    <location>
        <begin position="56"/>
        <end position="199"/>
    </location>
</feature>
<dbReference type="InterPro" id="IPR050986">
    <property type="entry name" value="GutQ/KpsF_isomerases"/>
</dbReference>
<proteinExistence type="inferred from homology"/>
<dbReference type="InterPro" id="IPR046342">
    <property type="entry name" value="CBS_dom_sf"/>
</dbReference>
<keyword evidence="9" id="KW-1185">Reference proteome</keyword>
<dbReference type="InterPro" id="IPR004800">
    <property type="entry name" value="KdsD/KpsF-type"/>
</dbReference>
<dbReference type="InterPro" id="IPR000644">
    <property type="entry name" value="CBS_dom"/>
</dbReference>
<evidence type="ECO:0000256" key="1">
    <source>
        <dbReference type="ARBA" id="ARBA00008165"/>
    </source>
</evidence>
<organism evidence="8 9">
    <name type="scientific">Dongia rigui</name>
    <dbReference type="NCBI Taxonomy" id="940149"/>
    <lineage>
        <taxon>Bacteria</taxon>
        <taxon>Pseudomonadati</taxon>
        <taxon>Pseudomonadota</taxon>
        <taxon>Alphaproteobacteria</taxon>
        <taxon>Rhodospirillales</taxon>
        <taxon>Dongiaceae</taxon>
        <taxon>Dongia</taxon>
    </lineage>
</organism>
<protein>
    <submittedName>
        <fullName evidence="8">KpsF/GutQ family sugar-phosphate isomerase</fullName>
    </submittedName>
</protein>
<dbReference type="SMART" id="SM00116">
    <property type="entry name" value="CBS"/>
    <property type="match status" value="2"/>
</dbReference>
<dbReference type="InterPro" id="IPR046348">
    <property type="entry name" value="SIS_dom_sf"/>
</dbReference>
<keyword evidence="3 5" id="KW-0129">CBS domain</keyword>
<dbReference type="EMBL" id="JAXCLX010000001">
    <property type="protein sequence ID" value="MDY0872278.1"/>
    <property type="molecule type" value="Genomic_DNA"/>
</dbReference>
<dbReference type="InterPro" id="IPR001347">
    <property type="entry name" value="SIS_dom"/>
</dbReference>
<feature type="domain" description="CBS" evidence="6">
    <location>
        <begin position="289"/>
        <end position="340"/>
    </location>
</feature>
<dbReference type="PROSITE" id="PS51371">
    <property type="entry name" value="CBS"/>
    <property type="match status" value="2"/>
</dbReference>
<dbReference type="NCBIfam" id="TIGR00393">
    <property type="entry name" value="kpsF"/>
    <property type="match status" value="1"/>
</dbReference>
<comment type="caution">
    <text evidence="8">The sequence shown here is derived from an EMBL/GenBank/DDBJ whole genome shotgun (WGS) entry which is preliminary data.</text>
</comment>
<evidence type="ECO:0000259" key="6">
    <source>
        <dbReference type="PROSITE" id="PS51371"/>
    </source>
</evidence>
<evidence type="ECO:0000313" key="8">
    <source>
        <dbReference type="EMBL" id="MDY0872278.1"/>
    </source>
</evidence>
<comment type="similarity">
    <text evidence="1 4">Belongs to the SIS family. GutQ/KpsF subfamily.</text>
</comment>
<dbReference type="PANTHER" id="PTHR42745">
    <property type="match status" value="1"/>
</dbReference>
<dbReference type="InterPro" id="IPR035474">
    <property type="entry name" value="SIS_Kpsf"/>
</dbReference>
<evidence type="ECO:0000259" key="7">
    <source>
        <dbReference type="PROSITE" id="PS51464"/>
    </source>
</evidence>